<evidence type="ECO:0000313" key="4">
    <source>
        <dbReference type="Proteomes" id="UP000609531"/>
    </source>
</evidence>
<feature type="transmembrane region" description="Helical" evidence="1">
    <location>
        <begin position="250"/>
        <end position="267"/>
    </location>
</feature>
<feature type="domain" description="EamA" evidence="2">
    <location>
        <begin position="2"/>
        <end position="128"/>
    </location>
</feature>
<dbReference type="PANTHER" id="PTHR22911:SF103">
    <property type="entry name" value="BLR2811 PROTEIN"/>
    <property type="match status" value="1"/>
</dbReference>
<evidence type="ECO:0000259" key="2">
    <source>
        <dbReference type="Pfam" id="PF00892"/>
    </source>
</evidence>
<protein>
    <submittedName>
        <fullName evidence="3">DMT family transporter</fullName>
    </submittedName>
</protein>
<feature type="domain" description="EamA" evidence="2">
    <location>
        <begin position="137"/>
        <end position="262"/>
    </location>
</feature>
<dbReference type="GO" id="GO:0016020">
    <property type="term" value="C:membrane"/>
    <property type="evidence" value="ECO:0007669"/>
    <property type="project" value="InterPro"/>
</dbReference>
<feature type="transmembrane region" description="Helical" evidence="1">
    <location>
        <begin position="134"/>
        <end position="155"/>
    </location>
</feature>
<proteinExistence type="predicted"/>
<keyword evidence="4" id="KW-1185">Reference proteome</keyword>
<feature type="transmembrane region" description="Helical" evidence="1">
    <location>
        <begin position="222"/>
        <end position="244"/>
    </location>
</feature>
<feature type="transmembrane region" description="Helical" evidence="1">
    <location>
        <begin position="58"/>
        <end position="77"/>
    </location>
</feature>
<feature type="transmembrane region" description="Helical" evidence="1">
    <location>
        <begin position="83"/>
        <end position="104"/>
    </location>
</feature>
<keyword evidence="1" id="KW-1133">Transmembrane helix</keyword>
<dbReference type="PANTHER" id="PTHR22911">
    <property type="entry name" value="ACYL-MALONYL CONDENSING ENZYME-RELATED"/>
    <property type="match status" value="1"/>
</dbReference>
<reference evidence="3" key="1">
    <citation type="submission" date="2020-12" db="EMBL/GenBank/DDBJ databases">
        <title>Bacterial taxonomy.</title>
        <authorList>
            <person name="Pan X."/>
        </authorList>
    </citation>
    <scope>NUCLEOTIDE SEQUENCE</scope>
    <source>
        <strain evidence="3">B2012</strain>
    </source>
</reference>
<keyword evidence="1" id="KW-0472">Membrane</keyword>
<accession>A0A934ML12</accession>
<dbReference type="SUPFAM" id="SSF103481">
    <property type="entry name" value="Multidrug resistance efflux transporter EmrE"/>
    <property type="match status" value="2"/>
</dbReference>
<evidence type="ECO:0000313" key="3">
    <source>
        <dbReference type="EMBL" id="MBJ3775934.1"/>
    </source>
</evidence>
<dbReference type="EMBL" id="JAEKJA010000007">
    <property type="protein sequence ID" value="MBJ3775934.1"/>
    <property type="molecule type" value="Genomic_DNA"/>
</dbReference>
<evidence type="ECO:0000256" key="1">
    <source>
        <dbReference type="SAM" id="Phobius"/>
    </source>
</evidence>
<dbReference type="Proteomes" id="UP000609531">
    <property type="component" value="Unassembled WGS sequence"/>
</dbReference>
<sequence length="285" mass="31335">MIFAVSMFACLDATAKYLGRSIASVEVVWLRYATHVLLLAIFLRVWRDFSPFRTRKPILQTVRGLTLLGATFFNFWALQYLQLAETSAITFAAPMVVTALAGPVLGEQVGVRRWCAVIVGFIGVLVVLRPGTGAMHWAAGLSVLSMLCFASYTMMTRIMRRTESAMGLLMLSALVGVVVLSPFSYGALTSLHGWQWVLAFLMGALGASGHGALVIAHRIASASLLAPFIYMQMFWMITLGYVVFNDTPDRWTVAGTLIIAASGLYILHRERVRGQTVVNRTPPIR</sequence>
<feature type="transmembrane region" description="Helical" evidence="1">
    <location>
        <begin position="25"/>
        <end position="46"/>
    </location>
</feature>
<feature type="transmembrane region" description="Helical" evidence="1">
    <location>
        <begin position="167"/>
        <end position="188"/>
    </location>
</feature>
<feature type="transmembrane region" description="Helical" evidence="1">
    <location>
        <begin position="111"/>
        <end position="128"/>
    </location>
</feature>
<organism evidence="3 4">
    <name type="scientific">Acuticoccus mangrovi</name>
    <dbReference type="NCBI Taxonomy" id="2796142"/>
    <lineage>
        <taxon>Bacteria</taxon>
        <taxon>Pseudomonadati</taxon>
        <taxon>Pseudomonadota</taxon>
        <taxon>Alphaproteobacteria</taxon>
        <taxon>Hyphomicrobiales</taxon>
        <taxon>Amorphaceae</taxon>
        <taxon>Acuticoccus</taxon>
    </lineage>
</organism>
<gene>
    <name evidence="3" type="ORF">JCR33_09570</name>
</gene>
<comment type="caution">
    <text evidence="3">The sequence shown here is derived from an EMBL/GenBank/DDBJ whole genome shotgun (WGS) entry which is preliminary data.</text>
</comment>
<dbReference type="AlphaFoldDB" id="A0A934ML12"/>
<keyword evidence="1" id="KW-0812">Transmembrane</keyword>
<dbReference type="InterPro" id="IPR037185">
    <property type="entry name" value="EmrE-like"/>
</dbReference>
<dbReference type="InterPro" id="IPR000620">
    <property type="entry name" value="EamA_dom"/>
</dbReference>
<name>A0A934ML12_9HYPH</name>
<feature type="transmembrane region" description="Helical" evidence="1">
    <location>
        <begin position="194"/>
        <end position="215"/>
    </location>
</feature>
<dbReference type="Pfam" id="PF00892">
    <property type="entry name" value="EamA"/>
    <property type="match status" value="2"/>
</dbReference>